<dbReference type="InterPro" id="IPR050266">
    <property type="entry name" value="AB_hydrolase_sf"/>
</dbReference>
<dbReference type="GO" id="GO:0016020">
    <property type="term" value="C:membrane"/>
    <property type="evidence" value="ECO:0007669"/>
    <property type="project" value="TreeGrafter"/>
</dbReference>
<evidence type="ECO:0000259" key="2">
    <source>
        <dbReference type="Pfam" id="PF00561"/>
    </source>
</evidence>
<accession>A0A0R1S0S7</accession>
<dbReference type="InterPro" id="IPR029058">
    <property type="entry name" value="AB_hydrolase_fold"/>
</dbReference>
<dbReference type="GO" id="GO:0016787">
    <property type="term" value="F:hydrolase activity"/>
    <property type="evidence" value="ECO:0007669"/>
    <property type="project" value="UniProtKB-KW"/>
</dbReference>
<dbReference type="Gene3D" id="3.40.50.1820">
    <property type="entry name" value="alpha/beta hydrolase"/>
    <property type="match status" value="1"/>
</dbReference>
<dbReference type="Proteomes" id="UP000051931">
    <property type="component" value="Unassembled WGS sequence"/>
</dbReference>
<dbReference type="PANTHER" id="PTHR43798:SF31">
    <property type="entry name" value="AB HYDROLASE SUPERFAMILY PROTEIN YCLE"/>
    <property type="match status" value="1"/>
</dbReference>
<name>A0A0R1S0S7_9LACO</name>
<dbReference type="Pfam" id="PF00561">
    <property type="entry name" value="Abhydrolase_1"/>
    <property type="match status" value="1"/>
</dbReference>
<dbReference type="OrthoDB" id="252464at2"/>
<protein>
    <submittedName>
        <fullName evidence="3">Alpha beta superfamily hydrolase</fullName>
    </submittedName>
</protein>
<comment type="caution">
    <text evidence="3">The sequence shown here is derived from an EMBL/GenBank/DDBJ whole genome shotgun (WGS) entry which is preliminary data.</text>
</comment>
<evidence type="ECO:0000313" key="3">
    <source>
        <dbReference type="EMBL" id="KRL62781.1"/>
    </source>
</evidence>
<gene>
    <name evidence="3" type="ORF">FC23_GL001252</name>
</gene>
<dbReference type="PANTHER" id="PTHR43798">
    <property type="entry name" value="MONOACYLGLYCEROL LIPASE"/>
    <property type="match status" value="1"/>
</dbReference>
<keyword evidence="1 3" id="KW-0378">Hydrolase</keyword>
<dbReference type="SUPFAM" id="SSF53474">
    <property type="entry name" value="alpha/beta-Hydrolases"/>
    <property type="match status" value="1"/>
</dbReference>
<reference evidence="3 4" key="1">
    <citation type="journal article" date="2015" name="Genome Announc.">
        <title>Expanding the biotechnology potential of lactobacilli through comparative genomics of 213 strains and associated genera.</title>
        <authorList>
            <person name="Sun Z."/>
            <person name="Harris H.M."/>
            <person name="McCann A."/>
            <person name="Guo C."/>
            <person name="Argimon S."/>
            <person name="Zhang W."/>
            <person name="Yang X."/>
            <person name="Jeffery I.B."/>
            <person name="Cooney J.C."/>
            <person name="Kagawa T.F."/>
            <person name="Liu W."/>
            <person name="Song Y."/>
            <person name="Salvetti E."/>
            <person name="Wrobel A."/>
            <person name="Rasinkangas P."/>
            <person name="Parkhill J."/>
            <person name="Rea M.C."/>
            <person name="O'Sullivan O."/>
            <person name="Ritari J."/>
            <person name="Douillard F.P."/>
            <person name="Paul Ross R."/>
            <person name="Yang R."/>
            <person name="Briner A.E."/>
            <person name="Felis G.E."/>
            <person name="de Vos W.M."/>
            <person name="Barrangou R."/>
            <person name="Klaenhammer T.R."/>
            <person name="Caufield P.W."/>
            <person name="Cui Y."/>
            <person name="Zhang H."/>
            <person name="O'Toole P.W."/>
        </authorList>
    </citation>
    <scope>NUCLEOTIDE SEQUENCE [LARGE SCALE GENOMIC DNA]</scope>
    <source>
        <strain evidence="3 4">DSM 15354</strain>
    </source>
</reference>
<dbReference type="InterPro" id="IPR000073">
    <property type="entry name" value="AB_hydrolase_1"/>
</dbReference>
<organism evidence="3 4">
    <name type="scientific">Lactobacillus psittaci DSM 15354</name>
    <dbReference type="NCBI Taxonomy" id="1122152"/>
    <lineage>
        <taxon>Bacteria</taxon>
        <taxon>Bacillati</taxon>
        <taxon>Bacillota</taxon>
        <taxon>Bacilli</taxon>
        <taxon>Lactobacillales</taxon>
        <taxon>Lactobacillaceae</taxon>
        <taxon>Lactobacillus</taxon>
    </lineage>
</organism>
<feature type="domain" description="AB hydrolase-1" evidence="2">
    <location>
        <begin position="20"/>
        <end position="116"/>
    </location>
</feature>
<evidence type="ECO:0000256" key="1">
    <source>
        <dbReference type="ARBA" id="ARBA00022801"/>
    </source>
</evidence>
<dbReference type="RefSeq" id="WP_027825188.1">
    <property type="nucleotide sequence ID" value="NZ_AUEI01000010.1"/>
</dbReference>
<dbReference type="AlphaFoldDB" id="A0A0R1S0S7"/>
<proteinExistence type="predicted"/>
<dbReference type="PATRIC" id="fig|1122152.4.peg.1286"/>
<sequence length="218" mass="24916">MKVTVNNVDLYYQKLGQGEPLILLHGHHLDGSMFDKILSPLSLYYTVYVLDMRGHGLSSGRAADHYQEEVSDLAAFIRKLNLKQPYVYGFDAGGVVTLMLASQYPNMIKKAIVAGVFVHGSGIKKYHYAFEGVKRFVNRDPDAQVELTETIVNPEQLKKITTPVLCVVGEKDWVKVEHVRWYSQIMQHARLVIMPRQNHDSYTVHSFKMLDLIKEFCD</sequence>
<keyword evidence="4" id="KW-1185">Reference proteome</keyword>
<dbReference type="eggNOG" id="COG0596">
    <property type="taxonomic scope" value="Bacteria"/>
</dbReference>
<dbReference type="STRING" id="1122152.GCA_000425905_01239"/>
<evidence type="ECO:0000313" key="4">
    <source>
        <dbReference type="Proteomes" id="UP000051931"/>
    </source>
</evidence>
<dbReference type="EMBL" id="AZFB01000007">
    <property type="protein sequence ID" value="KRL62781.1"/>
    <property type="molecule type" value="Genomic_DNA"/>
</dbReference>